<dbReference type="Gene3D" id="4.10.240.10">
    <property type="entry name" value="Zn(2)-C6 fungal-type DNA-binding domain"/>
    <property type="match status" value="1"/>
</dbReference>
<dbReference type="RefSeq" id="XP_064662141.1">
    <property type="nucleotide sequence ID" value="XM_064799386.1"/>
</dbReference>
<evidence type="ECO:0000256" key="1">
    <source>
        <dbReference type="ARBA" id="ARBA00023242"/>
    </source>
</evidence>
<dbReference type="InterPro" id="IPR053178">
    <property type="entry name" value="Osmoadaptation_assoc"/>
</dbReference>
<dbReference type="PANTHER" id="PTHR38111">
    <property type="entry name" value="ZN(2)-C6 FUNGAL-TYPE DOMAIN-CONTAINING PROTEIN-RELATED"/>
    <property type="match status" value="1"/>
</dbReference>
<keyword evidence="4" id="KW-1185">Reference proteome</keyword>
<dbReference type="Pfam" id="PF11951">
    <property type="entry name" value="Fungal_trans_2"/>
    <property type="match status" value="1"/>
</dbReference>
<evidence type="ECO:0000313" key="3">
    <source>
        <dbReference type="EMBL" id="KAK5173446.1"/>
    </source>
</evidence>
<dbReference type="InterPro" id="IPR021858">
    <property type="entry name" value="Fun_TF"/>
</dbReference>
<dbReference type="EMBL" id="JAVRRT010000003">
    <property type="protein sequence ID" value="KAK5173446.1"/>
    <property type="molecule type" value="Genomic_DNA"/>
</dbReference>
<accession>A0AAV9PMI1</accession>
<evidence type="ECO:0000259" key="2">
    <source>
        <dbReference type="PROSITE" id="PS50048"/>
    </source>
</evidence>
<dbReference type="GO" id="GO:0008270">
    <property type="term" value="F:zinc ion binding"/>
    <property type="evidence" value="ECO:0007669"/>
    <property type="project" value="InterPro"/>
</dbReference>
<dbReference type="AlphaFoldDB" id="A0AAV9PMI1"/>
<dbReference type="InterPro" id="IPR001138">
    <property type="entry name" value="Zn2Cys6_DnaBD"/>
</dbReference>
<dbReference type="SUPFAM" id="SSF57701">
    <property type="entry name" value="Zn2/Cys6 DNA-binding domain"/>
    <property type="match status" value="1"/>
</dbReference>
<dbReference type="CDD" id="cd00067">
    <property type="entry name" value="GAL4"/>
    <property type="match status" value="1"/>
</dbReference>
<dbReference type="GO" id="GO:0000981">
    <property type="term" value="F:DNA-binding transcription factor activity, RNA polymerase II-specific"/>
    <property type="evidence" value="ECO:0007669"/>
    <property type="project" value="InterPro"/>
</dbReference>
<keyword evidence="1" id="KW-0539">Nucleus</keyword>
<organism evidence="3 4">
    <name type="scientific">Saxophila tyrrhenica</name>
    <dbReference type="NCBI Taxonomy" id="1690608"/>
    <lineage>
        <taxon>Eukaryota</taxon>
        <taxon>Fungi</taxon>
        <taxon>Dikarya</taxon>
        <taxon>Ascomycota</taxon>
        <taxon>Pezizomycotina</taxon>
        <taxon>Dothideomycetes</taxon>
        <taxon>Dothideomycetidae</taxon>
        <taxon>Mycosphaerellales</taxon>
        <taxon>Extremaceae</taxon>
        <taxon>Saxophila</taxon>
    </lineage>
</organism>
<dbReference type="Pfam" id="PF00172">
    <property type="entry name" value="Zn_clus"/>
    <property type="match status" value="1"/>
</dbReference>
<name>A0AAV9PMI1_9PEZI</name>
<comment type="caution">
    <text evidence="3">The sequence shown here is derived from an EMBL/GenBank/DDBJ whole genome shotgun (WGS) entry which is preliminary data.</text>
</comment>
<gene>
    <name evidence="3" type="ORF">LTR77_002127</name>
</gene>
<reference evidence="3 4" key="1">
    <citation type="submission" date="2023-08" db="EMBL/GenBank/DDBJ databases">
        <title>Black Yeasts Isolated from many extreme environments.</title>
        <authorList>
            <person name="Coleine C."/>
            <person name="Stajich J.E."/>
            <person name="Selbmann L."/>
        </authorList>
    </citation>
    <scope>NUCLEOTIDE SEQUENCE [LARGE SCALE GENOMIC DNA]</scope>
    <source>
        <strain evidence="3 4">CCFEE 5935</strain>
    </source>
</reference>
<dbReference type="SMART" id="SM00066">
    <property type="entry name" value="GAL4"/>
    <property type="match status" value="1"/>
</dbReference>
<evidence type="ECO:0000313" key="4">
    <source>
        <dbReference type="Proteomes" id="UP001337655"/>
    </source>
</evidence>
<dbReference type="PROSITE" id="PS50048">
    <property type="entry name" value="ZN2_CY6_FUNGAL_2"/>
    <property type="match status" value="1"/>
</dbReference>
<dbReference type="PROSITE" id="PS00463">
    <property type="entry name" value="ZN2_CY6_FUNGAL_1"/>
    <property type="match status" value="1"/>
</dbReference>
<sequence>MPTRSPGCFTCRKRKIRCDEERPGCKRCETHGVPCPGYRVDKPGGIEFKDQTTVTKQKADEQYRVKQAIRTATDHVVRTNGLASPSDTLIIINDDLSTTEAGSWSAVDARTPASPGASAVLGLDGLSSEQQAVVLASSKAAKTRSKAISSLHINAPLQLYSPDLERASLYSAFIDLYLPQIAGSAQNGHFSFFQTIAEKRSTQPALQQSLDSLCLVQIGSLYKDQALLKQAVRQYGSALSSLARSIAKGQFLYDDDVLAAVTVLATCELFEEISKMGEGWGKHVQGSNQLVALRGPNSMQSDLALLLYSNMRHGSLIHALIARKAPFMATPEWREVAFRVPKAVQDASTNFYDLAIQIPGLLERHDALDLDSQDALETLDAILADSADLEDAMRDWFAAWQALGTLTSDSPTPYYSLRPIEEFPWFCTLCPDRTFAEAYVFPDFLVAYLHSLYWMVMHYLRTNTQSLQKQRHRLDIDWYPSGQAVVQEDELLGYILNLCRCIPFFVEPGHWEWLKWIGAVRNSVFVRGLAPPNVSKESRTQRVSPEPG</sequence>
<feature type="domain" description="Zn(2)-C6 fungal-type" evidence="2">
    <location>
        <begin position="7"/>
        <end position="35"/>
    </location>
</feature>
<dbReference type="Proteomes" id="UP001337655">
    <property type="component" value="Unassembled WGS sequence"/>
</dbReference>
<dbReference type="InterPro" id="IPR036864">
    <property type="entry name" value="Zn2-C6_fun-type_DNA-bd_sf"/>
</dbReference>
<proteinExistence type="predicted"/>
<protein>
    <recommendedName>
        <fullName evidence="2">Zn(2)-C6 fungal-type domain-containing protein</fullName>
    </recommendedName>
</protein>
<dbReference type="GeneID" id="89923474"/>